<dbReference type="GO" id="GO:0050660">
    <property type="term" value="F:flavin adenine dinucleotide binding"/>
    <property type="evidence" value="ECO:0007669"/>
    <property type="project" value="InterPro"/>
</dbReference>
<evidence type="ECO:0000313" key="7">
    <source>
        <dbReference type="Proteomes" id="UP000094444"/>
    </source>
</evidence>
<keyword evidence="7" id="KW-1185">Reference proteome</keyword>
<evidence type="ECO:0000256" key="3">
    <source>
        <dbReference type="ARBA" id="ARBA00022630"/>
    </source>
</evidence>
<dbReference type="Proteomes" id="UP000094444">
    <property type="component" value="Unassembled WGS sequence"/>
</dbReference>
<dbReference type="PANTHER" id="PTHR11552:SF147">
    <property type="entry name" value="CHOLINE DEHYDROGENASE, MITOCHONDRIAL"/>
    <property type="match status" value="1"/>
</dbReference>
<accession>A0A2P5IEA4</accession>
<dbReference type="InParanoid" id="A0A2P5IEA4"/>
<protein>
    <submittedName>
        <fullName evidence="6">GMC oxidoreductase</fullName>
    </submittedName>
</protein>
<dbReference type="InterPro" id="IPR000172">
    <property type="entry name" value="GMC_OxRdtase_N"/>
</dbReference>
<organism evidence="6 7">
    <name type="scientific">Diaporthe helianthi</name>
    <dbReference type="NCBI Taxonomy" id="158607"/>
    <lineage>
        <taxon>Eukaryota</taxon>
        <taxon>Fungi</taxon>
        <taxon>Dikarya</taxon>
        <taxon>Ascomycota</taxon>
        <taxon>Pezizomycotina</taxon>
        <taxon>Sordariomycetes</taxon>
        <taxon>Sordariomycetidae</taxon>
        <taxon>Diaporthales</taxon>
        <taxon>Diaporthaceae</taxon>
        <taxon>Diaporthe</taxon>
    </lineage>
</organism>
<dbReference type="Pfam" id="PF00732">
    <property type="entry name" value="GMC_oxred_N"/>
    <property type="match status" value="1"/>
</dbReference>
<comment type="caution">
    <text evidence="6">The sequence shown here is derived from an EMBL/GenBank/DDBJ whole genome shotgun (WGS) entry which is preliminary data.</text>
</comment>
<dbReference type="InterPro" id="IPR036188">
    <property type="entry name" value="FAD/NAD-bd_sf"/>
</dbReference>
<evidence type="ECO:0000256" key="4">
    <source>
        <dbReference type="ARBA" id="ARBA00022827"/>
    </source>
</evidence>
<dbReference type="InterPro" id="IPR012132">
    <property type="entry name" value="GMC_OxRdtase"/>
</dbReference>
<keyword evidence="4" id="KW-0274">FAD</keyword>
<keyword evidence="3" id="KW-0285">Flavoprotein</keyword>
<evidence type="ECO:0000256" key="1">
    <source>
        <dbReference type="ARBA" id="ARBA00001974"/>
    </source>
</evidence>
<comment type="similarity">
    <text evidence="2">Belongs to the GMC oxidoreductase family.</text>
</comment>
<dbReference type="GO" id="GO:0016614">
    <property type="term" value="F:oxidoreductase activity, acting on CH-OH group of donors"/>
    <property type="evidence" value="ECO:0007669"/>
    <property type="project" value="InterPro"/>
</dbReference>
<reference evidence="6" key="1">
    <citation type="submission" date="2017-09" db="EMBL/GenBank/DDBJ databases">
        <title>Polyketide synthases of a Diaporthe helianthi virulent isolate.</title>
        <authorList>
            <person name="Baroncelli R."/>
        </authorList>
    </citation>
    <scope>NUCLEOTIDE SEQUENCE [LARGE SCALE GENOMIC DNA]</scope>
    <source>
        <strain evidence="6">7/96</strain>
    </source>
</reference>
<feature type="non-terminal residue" evidence="6">
    <location>
        <position position="1"/>
    </location>
</feature>
<name>A0A2P5IEA4_DIAHE</name>
<comment type="cofactor">
    <cofactor evidence="1">
        <name>FAD</name>
        <dbReference type="ChEBI" id="CHEBI:57692"/>
    </cofactor>
</comment>
<dbReference type="STRING" id="158607.A0A2P5IEA4"/>
<evidence type="ECO:0000256" key="2">
    <source>
        <dbReference type="ARBA" id="ARBA00010790"/>
    </source>
</evidence>
<dbReference type="PANTHER" id="PTHR11552">
    <property type="entry name" value="GLUCOSE-METHANOL-CHOLINE GMC OXIDOREDUCTASE"/>
    <property type="match status" value="1"/>
</dbReference>
<gene>
    <name evidence="6" type="ORF">DHEL01_v200798</name>
</gene>
<feature type="domain" description="Glucose-methanol-choline oxidoreductase N-terminal" evidence="5">
    <location>
        <begin position="3"/>
        <end position="92"/>
    </location>
</feature>
<dbReference type="SUPFAM" id="SSF51905">
    <property type="entry name" value="FAD/NAD(P)-binding domain"/>
    <property type="match status" value="1"/>
</dbReference>
<dbReference type="OrthoDB" id="269227at2759"/>
<evidence type="ECO:0000259" key="5">
    <source>
        <dbReference type="Pfam" id="PF00732"/>
    </source>
</evidence>
<dbReference type="EMBL" id="MAVT02000031">
    <property type="protein sequence ID" value="POS80831.1"/>
    <property type="molecule type" value="Genomic_DNA"/>
</dbReference>
<dbReference type="AlphaFoldDB" id="A0A2P5IEA4"/>
<sequence>RDNIVILTETYVDKVVLKETKGQVVATGVRAVSADGVPFDLTATKEVIISGGDYCSPNILQRSGIGAKDELATLRIPVVVDLPGVGKNLMDYLIVYRSSLCFSRFPSPA</sequence>
<dbReference type="Gene3D" id="3.50.50.60">
    <property type="entry name" value="FAD/NAD(P)-binding domain"/>
    <property type="match status" value="1"/>
</dbReference>
<evidence type="ECO:0000313" key="6">
    <source>
        <dbReference type="EMBL" id="POS80831.1"/>
    </source>
</evidence>
<proteinExistence type="inferred from homology"/>